<keyword evidence="2" id="KW-0472">Membrane</keyword>
<feature type="region of interest" description="Disordered" evidence="1">
    <location>
        <begin position="163"/>
        <end position="203"/>
    </location>
</feature>
<proteinExistence type="predicted"/>
<keyword evidence="2" id="KW-0812">Transmembrane</keyword>
<dbReference type="Proteomes" id="UP000231742">
    <property type="component" value="Unassembled WGS sequence"/>
</dbReference>
<dbReference type="EMBL" id="PGFH01000001">
    <property type="protein sequence ID" value="PJJ81130.1"/>
    <property type="molecule type" value="Genomic_DNA"/>
</dbReference>
<dbReference type="AlphaFoldDB" id="A0A2M9D652"/>
<comment type="caution">
    <text evidence="3">The sequence shown here is derived from an EMBL/GenBank/DDBJ whole genome shotgun (WGS) entry which is preliminary data.</text>
</comment>
<accession>A0A2M9D652</accession>
<feature type="transmembrane region" description="Helical" evidence="2">
    <location>
        <begin position="133"/>
        <end position="153"/>
    </location>
</feature>
<keyword evidence="4" id="KW-1185">Reference proteome</keyword>
<gene>
    <name evidence="3" type="ORF">CLV85_0300</name>
</gene>
<evidence type="ECO:0000313" key="4">
    <source>
        <dbReference type="Proteomes" id="UP000231742"/>
    </source>
</evidence>
<evidence type="ECO:0000313" key="3">
    <source>
        <dbReference type="EMBL" id="PJJ81130.1"/>
    </source>
</evidence>
<reference evidence="3 4" key="1">
    <citation type="submission" date="2017-11" db="EMBL/GenBank/DDBJ databases">
        <title>Genomic Encyclopedia of Archaeal and Bacterial Type Strains, Phase II (KMG-II): From Individual Species to Whole Genera.</title>
        <authorList>
            <person name="Goeker M."/>
        </authorList>
    </citation>
    <scope>NUCLEOTIDE SEQUENCE [LARGE SCALE GENOMIC DNA]</scope>
    <source>
        <strain evidence="3 4">DSM 16400</strain>
    </source>
</reference>
<feature type="transmembrane region" description="Helical" evidence="2">
    <location>
        <begin position="7"/>
        <end position="25"/>
    </location>
</feature>
<name>A0A2M9D652_9MICO</name>
<evidence type="ECO:0000256" key="1">
    <source>
        <dbReference type="SAM" id="MobiDB-lite"/>
    </source>
</evidence>
<protein>
    <submittedName>
        <fullName evidence="3">Uncharacterized protein</fullName>
    </submittedName>
</protein>
<keyword evidence="2" id="KW-1133">Transmembrane helix</keyword>
<sequence>MSAITRTWIAFAAVGTGLIHVALVIGSPLALGIPLAILGAVEFGWGILAFTRDTLPFARVAMVVAVAPLVAWALLMTAASVFQNPALGASLDVVPWGIAALFQLFVAGTLAFHSRRAREGTSATASAPSAGRYLIALTVGALAVAALTTPALAATEAGIYAQPHGEHDGSFTPQRDVPTDEGTDEGIGEGVDGMFNLPGHDGH</sequence>
<feature type="transmembrane region" description="Helical" evidence="2">
    <location>
        <begin position="93"/>
        <end position="112"/>
    </location>
</feature>
<dbReference type="OrthoDB" id="5124600at2"/>
<feature type="transmembrane region" description="Helical" evidence="2">
    <location>
        <begin position="31"/>
        <end position="50"/>
    </location>
</feature>
<organism evidence="3 4">
    <name type="scientific">Salinibacterium amurskyense</name>
    <dbReference type="NCBI Taxonomy" id="205941"/>
    <lineage>
        <taxon>Bacteria</taxon>
        <taxon>Bacillati</taxon>
        <taxon>Actinomycetota</taxon>
        <taxon>Actinomycetes</taxon>
        <taxon>Micrococcales</taxon>
        <taxon>Microbacteriaceae</taxon>
        <taxon>Salinibacterium</taxon>
    </lineage>
</organism>
<evidence type="ECO:0000256" key="2">
    <source>
        <dbReference type="SAM" id="Phobius"/>
    </source>
</evidence>
<feature type="transmembrane region" description="Helical" evidence="2">
    <location>
        <begin position="57"/>
        <end position="81"/>
    </location>
</feature>
<dbReference type="RefSeq" id="WP_100387843.1">
    <property type="nucleotide sequence ID" value="NZ_BMZU01000001.1"/>
</dbReference>